<dbReference type="Proteomes" id="UP000316639">
    <property type="component" value="Unassembled WGS sequence"/>
</dbReference>
<sequence>MITTAATAPMRFNVDGWEVGYGSAMDMDDLAVSEAVVDLDVEVPEAQWEPIGATAAVTVPDAVLFVDGVRRIDARVWINDGDDTAASMGICASYAAGVVSCRADRAQVVDPIVQRGVFQHRAARRPW</sequence>
<proteinExistence type="predicted"/>
<gene>
    <name evidence="1" type="ORF">FKR81_41620</name>
</gene>
<dbReference type="AlphaFoldDB" id="A0A563EGW2"/>
<dbReference type="SUPFAM" id="SSF53098">
    <property type="entry name" value="Ribonuclease H-like"/>
    <property type="match status" value="1"/>
</dbReference>
<evidence type="ECO:0000313" key="2">
    <source>
        <dbReference type="Proteomes" id="UP000316639"/>
    </source>
</evidence>
<dbReference type="InterPro" id="IPR012337">
    <property type="entry name" value="RNaseH-like_sf"/>
</dbReference>
<reference evidence="1 2" key="1">
    <citation type="submission" date="2019-07" db="EMBL/GenBank/DDBJ databases">
        <title>Lentzea xizangensis sp. nov., isolated from Qinghai-Tibetan Plateau Soils.</title>
        <authorList>
            <person name="Huang J."/>
        </authorList>
    </citation>
    <scope>NUCLEOTIDE SEQUENCE [LARGE SCALE GENOMIC DNA]</scope>
    <source>
        <strain evidence="1 2">FXJ1.1311</strain>
    </source>
</reference>
<organism evidence="1 2">
    <name type="scientific">Lentzea tibetensis</name>
    <dbReference type="NCBI Taxonomy" id="2591470"/>
    <lineage>
        <taxon>Bacteria</taxon>
        <taxon>Bacillati</taxon>
        <taxon>Actinomycetota</taxon>
        <taxon>Actinomycetes</taxon>
        <taxon>Pseudonocardiales</taxon>
        <taxon>Pseudonocardiaceae</taxon>
        <taxon>Lentzea</taxon>
    </lineage>
</organism>
<dbReference type="OrthoDB" id="255198at2"/>
<accession>A0A563EGW2</accession>
<name>A0A563EGW2_9PSEU</name>
<dbReference type="EMBL" id="VOBR01000054">
    <property type="protein sequence ID" value="TWP44185.1"/>
    <property type="molecule type" value="Genomic_DNA"/>
</dbReference>
<keyword evidence="2" id="KW-1185">Reference proteome</keyword>
<protein>
    <submittedName>
        <fullName evidence="1">Uncharacterized protein</fullName>
    </submittedName>
</protein>
<evidence type="ECO:0000313" key="1">
    <source>
        <dbReference type="EMBL" id="TWP44185.1"/>
    </source>
</evidence>
<dbReference type="RefSeq" id="WP_146360911.1">
    <property type="nucleotide sequence ID" value="NZ_VOBR01000054.1"/>
</dbReference>
<comment type="caution">
    <text evidence="1">The sequence shown here is derived from an EMBL/GenBank/DDBJ whole genome shotgun (WGS) entry which is preliminary data.</text>
</comment>